<keyword evidence="4" id="KW-0560">Oxidoreductase</keyword>
<dbReference type="InterPro" id="IPR006620">
    <property type="entry name" value="Pro_4_hyd_alph"/>
</dbReference>
<feature type="compositionally biased region" description="Low complexity" evidence="6">
    <location>
        <begin position="1"/>
        <end position="12"/>
    </location>
</feature>
<comment type="cofactor">
    <cofactor evidence="1">
        <name>L-ascorbate</name>
        <dbReference type="ChEBI" id="CHEBI:38290"/>
    </cofactor>
</comment>
<evidence type="ECO:0000256" key="6">
    <source>
        <dbReference type="SAM" id="MobiDB-lite"/>
    </source>
</evidence>
<dbReference type="Pfam" id="PF13640">
    <property type="entry name" value="2OG-FeII_Oxy_3"/>
    <property type="match status" value="1"/>
</dbReference>
<dbReference type="EMBL" id="JAGMUU010000014">
    <property type="protein sequence ID" value="KAH7139972.1"/>
    <property type="molecule type" value="Genomic_DNA"/>
</dbReference>
<dbReference type="PANTHER" id="PTHR33099:SF7">
    <property type="entry name" value="MYND-TYPE DOMAIN-CONTAINING PROTEIN"/>
    <property type="match status" value="1"/>
</dbReference>
<name>A0A9P9EM38_9HYPO</name>
<keyword evidence="9" id="KW-1185">Reference proteome</keyword>
<dbReference type="PANTHER" id="PTHR33099">
    <property type="entry name" value="FE2OG DIOXYGENASE DOMAIN-CONTAINING PROTEIN"/>
    <property type="match status" value="1"/>
</dbReference>
<feature type="region of interest" description="Disordered" evidence="6">
    <location>
        <begin position="1"/>
        <end position="23"/>
    </location>
</feature>
<reference evidence="8" key="1">
    <citation type="journal article" date="2021" name="Nat. Commun.">
        <title>Genetic determinants of endophytism in the Arabidopsis root mycobiome.</title>
        <authorList>
            <person name="Mesny F."/>
            <person name="Miyauchi S."/>
            <person name="Thiergart T."/>
            <person name="Pickel B."/>
            <person name="Atanasova L."/>
            <person name="Karlsson M."/>
            <person name="Huettel B."/>
            <person name="Barry K.W."/>
            <person name="Haridas S."/>
            <person name="Chen C."/>
            <person name="Bauer D."/>
            <person name="Andreopoulos W."/>
            <person name="Pangilinan J."/>
            <person name="LaButti K."/>
            <person name="Riley R."/>
            <person name="Lipzen A."/>
            <person name="Clum A."/>
            <person name="Drula E."/>
            <person name="Henrissat B."/>
            <person name="Kohler A."/>
            <person name="Grigoriev I.V."/>
            <person name="Martin F.M."/>
            <person name="Hacquard S."/>
        </authorList>
    </citation>
    <scope>NUCLEOTIDE SEQUENCE</scope>
    <source>
        <strain evidence="8">MPI-CAGE-AT-0021</strain>
    </source>
</reference>
<dbReference type="OrthoDB" id="27483at2759"/>
<evidence type="ECO:0000313" key="9">
    <source>
        <dbReference type="Proteomes" id="UP000717696"/>
    </source>
</evidence>
<sequence length="471" mass="52145">MKNPSHSSSYSSEGTTAQSPPISDTDARIATLLSTVSSALEEHAGKDVFAIGGKLDVLPNSPQGGSGDVRVVVRWDSGELSHSRNVQLPIGDDVVSKGAFAQLLVDCEPATFGIGHEEVLDETYRRASKMDTSKFNTDFNPYENGIMDTIIQALGHGAHPSHPRNLMYSGPSGKFKPHVDTPRSTEQMGSLVVCFPYAHQGGQLAVRHVGREIVFDWADSEKPSIQWAAFFSDCEHEVLEVTQGHRLTLTYNLFWTSYGPALMANRLDTLDKESFHFLASLKALLDCPTFLPRGGMLGFTCTHTYPHTSTSSIDKLRHMLKGLDMMVYQALHHLTGTAKVATILDDNEWQAEEQRWRACYPNEKSEQTQSEDAKDFHQRHALLTETPGPALLWDSFDGRDGLDPADIGVGYKKSPPTYPCHRVTWLNHAPNSQTYKELAVAYMAYGNQPSLKAFYSSAVIIAQVQDRTRNS</sequence>
<dbReference type="Proteomes" id="UP000717696">
    <property type="component" value="Unassembled WGS sequence"/>
</dbReference>
<dbReference type="GO" id="GO:0051213">
    <property type="term" value="F:dioxygenase activity"/>
    <property type="evidence" value="ECO:0007669"/>
    <property type="project" value="UniProtKB-KW"/>
</dbReference>
<evidence type="ECO:0000256" key="5">
    <source>
        <dbReference type="ARBA" id="ARBA00023004"/>
    </source>
</evidence>
<evidence type="ECO:0000256" key="2">
    <source>
        <dbReference type="ARBA" id="ARBA00022723"/>
    </source>
</evidence>
<dbReference type="Gene3D" id="2.60.120.620">
    <property type="entry name" value="q2cbj1_9rhob like domain"/>
    <property type="match status" value="1"/>
</dbReference>
<accession>A0A9P9EM38</accession>
<gene>
    <name evidence="8" type="ORF">B0J13DRAFT_677086</name>
</gene>
<proteinExistence type="predicted"/>
<dbReference type="GO" id="GO:0005506">
    <property type="term" value="F:iron ion binding"/>
    <property type="evidence" value="ECO:0007669"/>
    <property type="project" value="InterPro"/>
</dbReference>
<dbReference type="PROSITE" id="PS51471">
    <property type="entry name" value="FE2OG_OXY"/>
    <property type="match status" value="1"/>
</dbReference>
<keyword evidence="5" id="KW-0408">Iron</keyword>
<feature type="non-terminal residue" evidence="8">
    <location>
        <position position="471"/>
    </location>
</feature>
<keyword evidence="3" id="KW-0223">Dioxygenase</keyword>
<organism evidence="8 9">
    <name type="scientific">Dactylonectria estremocensis</name>
    <dbReference type="NCBI Taxonomy" id="1079267"/>
    <lineage>
        <taxon>Eukaryota</taxon>
        <taxon>Fungi</taxon>
        <taxon>Dikarya</taxon>
        <taxon>Ascomycota</taxon>
        <taxon>Pezizomycotina</taxon>
        <taxon>Sordariomycetes</taxon>
        <taxon>Hypocreomycetidae</taxon>
        <taxon>Hypocreales</taxon>
        <taxon>Nectriaceae</taxon>
        <taxon>Dactylonectria</taxon>
    </lineage>
</organism>
<comment type="caution">
    <text evidence="8">The sequence shown here is derived from an EMBL/GenBank/DDBJ whole genome shotgun (WGS) entry which is preliminary data.</text>
</comment>
<dbReference type="InterPro" id="IPR005123">
    <property type="entry name" value="Oxoglu/Fe-dep_dioxygenase_dom"/>
</dbReference>
<feature type="compositionally biased region" description="Polar residues" evidence="6">
    <location>
        <begin position="13"/>
        <end position="22"/>
    </location>
</feature>
<dbReference type="InterPro" id="IPR044862">
    <property type="entry name" value="Pro_4_hyd_alph_FE2OG_OXY"/>
</dbReference>
<dbReference type="AlphaFoldDB" id="A0A9P9EM38"/>
<dbReference type="GO" id="GO:0016705">
    <property type="term" value="F:oxidoreductase activity, acting on paired donors, with incorporation or reduction of molecular oxygen"/>
    <property type="evidence" value="ECO:0007669"/>
    <property type="project" value="InterPro"/>
</dbReference>
<keyword evidence="2" id="KW-0479">Metal-binding</keyword>
<dbReference type="SMART" id="SM00702">
    <property type="entry name" value="P4Hc"/>
    <property type="match status" value="1"/>
</dbReference>
<evidence type="ECO:0000313" key="8">
    <source>
        <dbReference type="EMBL" id="KAH7139972.1"/>
    </source>
</evidence>
<protein>
    <recommendedName>
        <fullName evidence="7">Fe2OG dioxygenase domain-containing protein</fullName>
    </recommendedName>
</protein>
<evidence type="ECO:0000256" key="1">
    <source>
        <dbReference type="ARBA" id="ARBA00001961"/>
    </source>
</evidence>
<evidence type="ECO:0000259" key="7">
    <source>
        <dbReference type="PROSITE" id="PS51471"/>
    </source>
</evidence>
<feature type="domain" description="Fe2OG dioxygenase" evidence="7">
    <location>
        <begin position="159"/>
        <end position="257"/>
    </location>
</feature>
<dbReference type="GO" id="GO:0031418">
    <property type="term" value="F:L-ascorbic acid binding"/>
    <property type="evidence" value="ECO:0007669"/>
    <property type="project" value="InterPro"/>
</dbReference>
<evidence type="ECO:0000256" key="4">
    <source>
        <dbReference type="ARBA" id="ARBA00023002"/>
    </source>
</evidence>
<evidence type="ECO:0000256" key="3">
    <source>
        <dbReference type="ARBA" id="ARBA00022964"/>
    </source>
</evidence>